<comment type="caution">
    <text evidence="3">The sequence shown here is derived from an EMBL/GenBank/DDBJ whole genome shotgun (WGS) entry which is preliminary data.</text>
</comment>
<dbReference type="Proteomes" id="UP001642409">
    <property type="component" value="Unassembled WGS sequence"/>
</dbReference>
<evidence type="ECO:0000313" key="5">
    <source>
        <dbReference type="Proteomes" id="UP001642409"/>
    </source>
</evidence>
<dbReference type="EMBL" id="CAXDID020000125">
    <property type="protein sequence ID" value="CAL6033520.1"/>
    <property type="molecule type" value="Genomic_DNA"/>
</dbReference>
<accession>A0ABP1JAQ0</accession>
<keyword evidence="5" id="KW-1185">Reference proteome</keyword>
<evidence type="ECO:0000313" key="1">
    <source>
        <dbReference type="EMBL" id="CAL6033504.1"/>
    </source>
</evidence>
<sequence length="113" mass="12853">MFVKSDYQLAVDISNRSQNMVTPVLAQRGAVTGSNFGNSQVIVFSPFEHYNIKGSFINGLQHKESSQQYQEISVCQYILYTDSSTHPHSHAKLRHLLHFSGKQKPFLHCLKQT</sequence>
<evidence type="ECO:0000313" key="3">
    <source>
        <dbReference type="EMBL" id="CAL6033514.1"/>
    </source>
</evidence>
<reference evidence="3 5" key="1">
    <citation type="submission" date="2024-07" db="EMBL/GenBank/DDBJ databases">
        <authorList>
            <person name="Akdeniz Z."/>
        </authorList>
    </citation>
    <scope>NUCLEOTIDE SEQUENCE [LARGE SCALE GENOMIC DNA]</scope>
</reference>
<evidence type="ECO:0000313" key="2">
    <source>
        <dbReference type="EMBL" id="CAL6033510.1"/>
    </source>
</evidence>
<dbReference type="EMBL" id="CAXDID020000125">
    <property type="protein sequence ID" value="CAL6033504.1"/>
    <property type="molecule type" value="Genomic_DNA"/>
</dbReference>
<gene>
    <name evidence="1" type="ORF">HINF_LOCUS35002</name>
    <name evidence="2" type="ORF">HINF_LOCUS35005</name>
    <name evidence="3" type="ORF">HINF_LOCUS35007</name>
    <name evidence="4" type="ORF">HINF_LOCUS35010</name>
</gene>
<evidence type="ECO:0000313" key="4">
    <source>
        <dbReference type="EMBL" id="CAL6033520.1"/>
    </source>
</evidence>
<name>A0ABP1JAQ0_9EUKA</name>
<dbReference type="EMBL" id="CAXDID020000125">
    <property type="protein sequence ID" value="CAL6033510.1"/>
    <property type="molecule type" value="Genomic_DNA"/>
</dbReference>
<protein>
    <submittedName>
        <fullName evidence="3">Hypothetical_protein</fullName>
    </submittedName>
</protein>
<proteinExistence type="predicted"/>
<dbReference type="EMBL" id="CAXDID020000125">
    <property type="protein sequence ID" value="CAL6033514.1"/>
    <property type="molecule type" value="Genomic_DNA"/>
</dbReference>
<organism evidence="3 5">
    <name type="scientific">Hexamita inflata</name>
    <dbReference type="NCBI Taxonomy" id="28002"/>
    <lineage>
        <taxon>Eukaryota</taxon>
        <taxon>Metamonada</taxon>
        <taxon>Diplomonadida</taxon>
        <taxon>Hexamitidae</taxon>
        <taxon>Hexamitinae</taxon>
        <taxon>Hexamita</taxon>
    </lineage>
</organism>